<dbReference type="EMBL" id="LAZR01003682">
    <property type="protein sequence ID" value="KKN15744.1"/>
    <property type="molecule type" value="Genomic_DNA"/>
</dbReference>
<evidence type="ECO:0008006" key="2">
    <source>
        <dbReference type="Google" id="ProtNLM"/>
    </source>
</evidence>
<dbReference type="AlphaFoldDB" id="A0A0F9NCP1"/>
<dbReference type="InterPro" id="IPR046227">
    <property type="entry name" value="DUF6260"/>
</dbReference>
<dbReference type="Pfam" id="PF19774">
    <property type="entry name" value="DUF6260"/>
    <property type="match status" value="1"/>
</dbReference>
<proteinExistence type="predicted"/>
<comment type="caution">
    <text evidence="1">The sequence shown here is derived from an EMBL/GenBank/DDBJ whole genome shotgun (WGS) entry which is preliminary data.</text>
</comment>
<dbReference type="Gene3D" id="3.30.2400.30">
    <property type="match status" value="1"/>
</dbReference>
<sequence length="329" mass="36211">MENDILVPNGQGGFSAQGTVAERLLKSGLNINALRTNATLRKEEWLQFDTVVVETARDRLIAVDDLLSRSLVLPLKNAMGTTVIEWETLGKMRAAEVNMDGITRAAADRPNYESVTLPIPITHENFQFNIRALEASRRLGNTLDTTAVMESTLQVVESLEDQLFNGVSITFANSTIYGYTNHPNRNQVSLPAAWDSSGITGELIVADVLSMIAAAHVDRMFGPYVIYVPTAYWIPLVDDFKAQGDRTTLERILAIPNIDAVKVSDRLTADNILMIQMTKNVIDMVVGMQPTLLEWSGEGGLQSFFKVMAIMVPRPKATQTGQSGIIHMS</sequence>
<reference evidence="1" key="1">
    <citation type="journal article" date="2015" name="Nature">
        <title>Complex archaea that bridge the gap between prokaryotes and eukaryotes.</title>
        <authorList>
            <person name="Spang A."/>
            <person name="Saw J.H."/>
            <person name="Jorgensen S.L."/>
            <person name="Zaremba-Niedzwiedzka K."/>
            <person name="Martijn J."/>
            <person name="Lind A.E."/>
            <person name="van Eijk R."/>
            <person name="Schleper C."/>
            <person name="Guy L."/>
            <person name="Ettema T.J."/>
        </authorList>
    </citation>
    <scope>NUCLEOTIDE SEQUENCE</scope>
</reference>
<protein>
    <recommendedName>
        <fullName evidence="2">Encapsulating protein for peroxidase</fullName>
    </recommendedName>
</protein>
<name>A0A0F9NCP1_9ZZZZ</name>
<organism evidence="1">
    <name type="scientific">marine sediment metagenome</name>
    <dbReference type="NCBI Taxonomy" id="412755"/>
    <lineage>
        <taxon>unclassified sequences</taxon>
        <taxon>metagenomes</taxon>
        <taxon>ecological metagenomes</taxon>
    </lineage>
</organism>
<evidence type="ECO:0000313" key="1">
    <source>
        <dbReference type="EMBL" id="KKN15744.1"/>
    </source>
</evidence>
<gene>
    <name evidence="1" type="ORF">LCGC14_0982970</name>
</gene>
<accession>A0A0F9NCP1</accession>